<feature type="domain" description="PCI" evidence="1">
    <location>
        <begin position="56"/>
        <end position="119"/>
    </location>
</feature>
<evidence type="ECO:0000313" key="3">
    <source>
        <dbReference type="Proteomes" id="UP001188597"/>
    </source>
</evidence>
<dbReference type="PANTHER" id="PTHR10758:SF2">
    <property type="entry name" value="26S PROTEASOME NON-ATPASE REGULATORY SUBUNIT 3"/>
    <property type="match status" value="1"/>
</dbReference>
<dbReference type="GO" id="GO:0006511">
    <property type="term" value="P:ubiquitin-dependent protein catabolic process"/>
    <property type="evidence" value="ECO:0007669"/>
    <property type="project" value="TreeGrafter"/>
</dbReference>
<dbReference type="InterPro" id="IPR050756">
    <property type="entry name" value="CSN3"/>
</dbReference>
<dbReference type="Proteomes" id="UP001188597">
    <property type="component" value="Unassembled WGS sequence"/>
</dbReference>
<dbReference type="InterPro" id="IPR000717">
    <property type="entry name" value="PCI_dom"/>
</dbReference>
<gene>
    <name evidence="2" type="ORF">RJ639_020427</name>
</gene>
<accession>A0AA89AF39</accession>
<protein>
    <recommendedName>
        <fullName evidence="1">PCI domain-containing protein</fullName>
    </recommendedName>
</protein>
<name>A0AA89AF39_9ASTE</name>
<dbReference type="GO" id="GO:0008541">
    <property type="term" value="C:proteasome regulatory particle, lid subcomplex"/>
    <property type="evidence" value="ECO:0007669"/>
    <property type="project" value="TreeGrafter"/>
</dbReference>
<dbReference type="AlphaFoldDB" id="A0AA89AF39"/>
<keyword evidence="3" id="KW-1185">Reference proteome</keyword>
<dbReference type="EMBL" id="JAVXUP010003036">
    <property type="protein sequence ID" value="KAK3000328.1"/>
    <property type="molecule type" value="Genomic_DNA"/>
</dbReference>
<evidence type="ECO:0000313" key="2">
    <source>
        <dbReference type="EMBL" id="KAK3000328.1"/>
    </source>
</evidence>
<reference evidence="2" key="1">
    <citation type="submission" date="2022-12" db="EMBL/GenBank/DDBJ databases">
        <title>Draft genome assemblies for two species of Escallonia (Escalloniales).</title>
        <authorList>
            <person name="Chanderbali A."/>
            <person name="Dervinis C."/>
            <person name="Anghel I."/>
            <person name="Soltis D."/>
            <person name="Soltis P."/>
            <person name="Zapata F."/>
        </authorList>
    </citation>
    <scope>NUCLEOTIDE SEQUENCE</scope>
    <source>
        <strain evidence="2">UCBG64.0493</strain>
        <tissue evidence="2">Leaf</tissue>
    </source>
</reference>
<dbReference type="PANTHER" id="PTHR10758">
    <property type="entry name" value="26S PROTEASOME NON-ATPASE REGULATORY SUBUNIT 3/COP9 SIGNALOSOME COMPLEX SUBUNIT 3"/>
    <property type="match status" value="1"/>
</dbReference>
<dbReference type="Pfam" id="PF01399">
    <property type="entry name" value="PCI"/>
    <property type="match status" value="1"/>
</dbReference>
<comment type="caution">
    <text evidence="2">The sequence shown here is derived from an EMBL/GenBank/DDBJ whole genome shotgun (WGS) entry which is preliminary data.</text>
</comment>
<sequence>MALTGGAPMVDGGMMASGSTVGAVEAFSLCNSSIIEAVRIGDLELFRSVAEKFSGTFASDRTHNLIVRLRHNLIRIGLRNISISYSRTSVPDVPKKLRLDSLNPVADTESIISKAIRDDAQEPLTDPNSAAEDYDQPAARRIHRLALHLNPSQGLHNPGDLRMMACAAKGKQLDVSTQELTQC</sequence>
<proteinExistence type="predicted"/>
<evidence type="ECO:0000259" key="1">
    <source>
        <dbReference type="Pfam" id="PF01399"/>
    </source>
</evidence>
<organism evidence="2 3">
    <name type="scientific">Escallonia herrerae</name>
    <dbReference type="NCBI Taxonomy" id="1293975"/>
    <lineage>
        <taxon>Eukaryota</taxon>
        <taxon>Viridiplantae</taxon>
        <taxon>Streptophyta</taxon>
        <taxon>Embryophyta</taxon>
        <taxon>Tracheophyta</taxon>
        <taxon>Spermatophyta</taxon>
        <taxon>Magnoliopsida</taxon>
        <taxon>eudicotyledons</taxon>
        <taxon>Gunneridae</taxon>
        <taxon>Pentapetalae</taxon>
        <taxon>asterids</taxon>
        <taxon>campanulids</taxon>
        <taxon>Escalloniales</taxon>
        <taxon>Escalloniaceae</taxon>
        <taxon>Escallonia</taxon>
    </lineage>
</organism>